<feature type="chain" id="PRO_5003688378" description="Seminal fluid protein HACP044" evidence="1">
    <location>
        <begin position="20"/>
        <end position="103"/>
    </location>
</feature>
<organism evidence="2">
    <name type="scientific">Papilio xuthus</name>
    <name type="common">Asian swallowtail butterfly</name>
    <dbReference type="NCBI Taxonomy" id="66420"/>
    <lineage>
        <taxon>Eukaryota</taxon>
        <taxon>Metazoa</taxon>
        <taxon>Ecdysozoa</taxon>
        <taxon>Arthropoda</taxon>
        <taxon>Hexapoda</taxon>
        <taxon>Insecta</taxon>
        <taxon>Pterygota</taxon>
        <taxon>Neoptera</taxon>
        <taxon>Endopterygota</taxon>
        <taxon>Lepidoptera</taxon>
        <taxon>Glossata</taxon>
        <taxon>Ditrysia</taxon>
        <taxon>Papilionoidea</taxon>
        <taxon>Papilionidae</taxon>
        <taxon>Papilioninae</taxon>
        <taxon>Papilio</taxon>
    </lineage>
</organism>
<dbReference type="AlphaFoldDB" id="I4DJU7"/>
<reference evidence="2" key="1">
    <citation type="journal article" date="2012" name="BMC Biol.">
        <title>Comprehensive microarray-based analysis for stage-specific larval camouflage pattern-associated genes in the swallowtail butterfly, Papilio xuthus.</title>
        <authorList>
            <person name="Futahashi R."/>
            <person name="Shirataki H."/>
            <person name="Narita T."/>
            <person name="Mita K."/>
            <person name="Fujiwara H."/>
        </authorList>
    </citation>
    <scope>NUCLEOTIDE SEQUENCE</scope>
    <source>
        <tissue evidence="2">Epidermis</tissue>
    </source>
</reference>
<proteinExistence type="evidence at transcript level"/>
<evidence type="ECO:0000313" key="2">
    <source>
        <dbReference type="EMBL" id="BAM18187.1"/>
    </source>
</evidence>
<feature type="signal peptide" evidence="1">
    <location>
        <begin position="1"/>
        <end position="19"/>
    </location>
</feature>
<protein>
    <recommendedName>
        <fullName evidence="3">Seminal fluid protein HACP044</fullName>
    </recommendedName>
</protein>
<keyword evidence="1" id="KW-0732">Signal</keyword>
<name>I4DJU7_PAPXU</name>
<dbReference type="EMBL" id="AK401565">
    <property type="protein sequence ID" value="BAM18187.1"/>
    <property type="molecule type" value="mRNA"/>
</dbReference>
<sequence length="103" mass="11855">MATLHFIVLFVAAFVAIEAQRPFYAGSRPIGYPEVEGNALGNRFGEDADAPIEARGDGNLINRFNSMPLDNRPFWYINWRAYDNLRRNQQTWPISQNGFIHRI</sequence>
<evidence type="ECO:0008006" key="3">
    <source>
        <dbReference type="Google" id="ProtNLM"/>
    </source>
</evidence>
<evidence type="ECO:0000256" key="1">
    <source>
        <dbReference type="SAM" id="SignalP"/>
    </source>
</evidence>
<accession>I4DJU7</accession>